<accession>A0A1D2QSK3</accession>
<reference evidence="2 3" key="1">
    <citation type="journal article" date="2016" name="Appl. Environ. Microbiol.">
        <title>Lack of Overt Genome Reduction in the Bryostatin-Producing Bryozoan Symbiont "Candidatus Endobugula sertula".</title>
        <authorList>
            <person name="Miller I.J."/>
            <person name="Vanee N."/>
            <person name="Fong S.S."/>
            <person name="Lim-Fong G.E."/>
            <person name="Kwan J.C."/>
        </authorList>
    </citation>
    <scope>NUCLEOTIDE SEQUENCE [LARGE SCALE GENOMIC DNA]</scope>
    <source>
        <strain evidence="2">AB1-4</strain>
    </source>
</reference>
<dbReference type="Gene3D" id="1.10.3210.10">
    <property type="entry name" value="Hypothetical protein af1432"/>
    <property type="match status" value="1"/>
</dbReference>
<gene>
    <name evidence="2" type="ORF">AB835_02860</name>
</gene>
<organism evidence="2 3">
    <name type="scientific">Candidatus Endobugula sertula</name>
    <name type="common">Bugula neritina bacterial symbiont</name>
    <dbReference type="NCBI Taxonomy" id="62101"/>
    <lineage>
        <taxon>Bacteria</taxon>
        <taxon>Pseudomonadati</taxon>
        <taxon>Pseudomonadota</taxon>
        <taxon>Gammaproteobacteria</taxon>
        <taxon>Cellvibrionales</taxon>
        <taxon>Cellvibrionaceae</taxon>
        <taxon>Candidatus Endobugula</taxon>
    </lineage>
</organism>
<comment type="caution">
    <text evidence="2">The sequence shown here is derived from an EMBL/GenBank/DDBJ whole genome shotgun (WGS) entry which is preliminary data.</text>
</comment>
<proteinExistence type="predicted"/>
<dbReference type="InterPro" id="IPR003607">
    <property type="entry name" value="HD/PDEase_dom"/>
</dbReference>
<dbReference type="InterPro" id="IPR037522">
    <property type="entry name" value="HD_GYP_dom"/>
</dbReference>
<dbReference type="PROSITE" id="PS51832">
    <property type="entry name" value="HD_GYP"/>
    <property type="match status" value="1"/>
</dbReference>
<sequence>MSEYTNYLANLQNRAKVIATEDIHSDQGVLLAKSGAEFNKKIYDNILKFKLLKPLEDSIAISNQLNAKSVYNRISQFIYTDPSLNAINESLGDKLVLQKCCLQLEKYPLLLQKLTVLSLEMREVFDQAILSSYLSYICGLTNQENQQTINEYFLAGLSHDIGLLHIDRYILNKKETLTADEWRKIQSHPIIGYEILKRIDNFPKKVSNAVLEHHENIDGTGYPRAKRSQDISHLGQAISLVDNVIAIYNKKFKPLNRSLRGLIPILQINMHSYFPEEISLILRTLKQVPESTIEEYATTIVNELVVHVKKEQDYVQRIIEEMIKVNKTIGLRHNDNEVSATQNIANNIIMIAHSAGLSDSNYNFWLQEIGHMESQSLYNEIEDTRLMLDEVVYHLQTYQKAASVFISKNSDNGIAKKIQSIINQFETTKRPSPSQALVAHWKSLQDKKITK</sequence>
<feature type="domain" description="HD-GYP" evidence="1">
    <location>
        <begin position="102"/>
        <end position="298"/>
    </location>
</feature>
<protein>
    <recommendedName>
        <fullName evidence="1">HD-GYP domain-containing protein</fullName>
    </recommendedName>
</protein>
<dbReference type="CDD" id="cd00077">
    <property type="entry name" value="HDc"/>
    <property type="match status" value="1"/>
</dbReference>
<dbReference type="Pfam" id="PF13487">
    <property type="entry name" value="HD_5"/>
    <property type="match status" value="1"/>
</dbReference>
<dbReference type="STRING" id="62101.AB835_02860"/>
<evidence type="ECO:0000259" key="1">
    <source>
        <dbReference type="PROSITE" id="PS51832"/>
    </source>
</evidence>
<dbReference type="EMBL" id="MDLC01000007">
    <property type="protein sequence ID" value="ODS24544.1"/>
    <property type="molecule type" value="Genomic_DNA"/>
</dbReference>
<dbReference type="AlphaFoldDB" id="A0A1D2QSK3"/>
<evidence type="ECO:0000313" key="2">
    <source>
        <dbReference type="EMBL" id="ODS24544.1"/>
    </source>
</evidence>
<dbReference type="GO" id="GO:0008081">
    <property type="term" value="F:phosphoric diester hydrolase activity"/>
    <property type="evidence" value="ECO:0007669"/>
    <property type="project" value="UniProtKB-ARBA"/>
</dbReference>
<name>A0A1D2QSK3_9GAMM</name>
<dbReference type="PANTHER" id="PTHR43155">
    <property type="entry name" value="CYCLIC DI-GMP PHOSPHODIESTERASE PA4108-RELATED"/>
    <property type="match status" value="1"/>
</dbReference>
<evidence type="ECO:0000313" key="3">
    <source>
        <dbReference type="Proteomes" id="UP000242502"/>
    </source>
</evidence>
<dbReference type="SUPFAM" id="SSF109604">
    <property type="entry name" value="HD-domain/PDEase-like"/>
    <property type="match status" value="1"/>
</dbReference>
<dbReference type="Proteomes" id="UP000242502">
    <property type="component" value="Unassembled WGS sequence"/>
</dbReference>
<dbReference type="PANTHER" id="PTHR43155:SF2">
    <property type="entry name" value="CYCLIC DI-GMP PHOSPHODIESTERASE PA4108"/>
    <property type="match status" value="1"/>
</dbReference>